<dbReference type="RefSeq" id="WP_008608604.1">
    <property type="nucleotide sequence ID" value="NZ_ALAB01000024.1"/>
</dbReference>
<keyword evidence="2" id="KW-1185">Reference proteome</keyword>
<name>J1Q334_9ALTE</name>
<protein>
    <recommendedName>
        <fullName evidence="3">DUF91 domain-containing protein</fullName>
    </recommendedName>
</protein>
<dbReference type="GO" id="GO:0003676">
    <property type="term" value="F:nucleic acid binding"/>
    <property type="evidence" value="ECO:0007669"/>
    <property type="project" value="InterPro"/>
</dbReference>
<dbReference type="AlphaFoldDB" id="J1Q334"/>
<dbReference type="EMBL" id="ALAB01000024">
    <property type="protein sequence ID" value="EJI85503.1"/>
    <property type="molecule type" value="Genomic_DNA"/>
</dbReference>
<organism evidence="1 2">
    <name type="scientific">Alishewanella aestuarii B11</name>
    <dbReference type="NCBI Taxonomy" id="1197174"/>
    <lineage>
        <taxon>Bacteria</taxon>
        <taxon>Pseudomonadati</taxon>
        <taxon>Pseudomonadota</taxon>
        <taxon>Gammaproteobacteria</taxon>
        <taxon>Alteromonadales</taxon>
        <taxon>Alteromonadaceae</taxon>
        <taxon>Alishewanella</taxon>
    </lineage>
</organism>
<proteinExistence type="predicted"/>
<evidence type="ECO:0000313" key="2">
    <source>
        <dbReference type="Proteomes" id="UP000012043"/>
    </source>
</evidence>
<reference evidence="1 2" key="1">
    <citation type="journal article" date="2012" name="J. Bacteriol.">
        <title>Genome Sequence of Pectin-Degrading Alishewanella aestuarii Strain B11T, Isolated from Tidal Flat Sediment.</title>
        <authorList>
            <person name="Jung J."/>
            <person name="Choi S."/>
            <person name="Chun J."/>
            <person name="Park W."/>
        </authorList>
    </citation>
    <scope>NUCLEOTIDE SEQUENCE [LARGE SCALE GENOMIC DNA]</scope>
    <source>
        <strain evidence="1 2">B11</strain>
    </source>
</reference>
<dbReference type="Gene3D" id="3.40.1350.10">
    <property type="match status" value="1"/>
</dbReference>
<dbReference type="InterPro" id="IPR011856">
    <property type="entry name" value="tRNA_endonuc-like_dom_sf"/>
</dbReference>
<sequence>MLYKLEQDSYKISGIEPVEFKDLSSFGKLEKDLENLIADNILDLLFEDAKLMPVFQERSYQAEADIYALNELGELVIFELKRSAADYSAVQQALRYAEDAGQWTYQKLESKFRQYVKDETKSLVDAHKEAFELEHNLEPKEFNQKQHLIIIGSAADESLISSVDYWRKNGLSIEFLPYRIYELAGEKYFEFFAPPYDKHKNPADVKGVLFDTNRTYDENGIWHMLENKRLEAYGDAKRFASHVHEGDIVFFSHKWCGVVAAAKVKSKVYKPDSDTWYRDVEFLTPVPSRQDNLAYMPFAKVSEFLGKSFFWARTIKVPYLTKAEALLLVEELKAYLIK</sequence>
<accession>J1Q334</accession>
<dbReference type="Proteomes" id="UP000012043">
    <property type="component" value="Unassembled WGS sequence"/>
</dbReference>
<dbReference type="PATRIC" id="fig|1197174.4.peg.1800"/>
<gene>
    <name evidence="1" type="ORF">AEST_18420</name>
</gene>
<evidence type="ECO:0000313" key="1">
    <source>
        <dbReference type="EMBL" id="EJI85503.1"/>
    </source>
</evidence>
<evidence type="ECO:0008006" key="3">
    <source>
        <dbReference type="Google" id="ProtNLM"/>
    </source>
</evidence>
<comment type="caution">
    <text evidence="1">The sequence shown here is derived from an EMBL/GenBank/DDBJ whole genome shotgun (WGS) entry which is preliminary data.</text>
</comment>